<evidence type="ECO:0000313" key="3">
    <source>
        <dbReference type="Proteomes" id="UP000037432"/>
    </source>
</evidence>
<comment type="caution">
    <text evidence="2">The sequence shown here is derived from an EMBL/GenBank/DDBJ whole genome shotgun (WGS) entry which is preliminary data.</text>
</comment>
<evidence type="ECO:0000313" key="2">
    <source>
        <dbReference type="EMBL" id="KMS67244.1"/>
    </source>
</evidence>
<organism evidence="2 3">
    <name type="scientific">Streptomyces viridochromogenes</name>
    <dbReference type="NCBI Taxonomy" id="1938"/>
    <lineage>
        <taxon>Bacteria</taxon>
        <taxon>Bacillati</taxon>
        <taxon>Actinomycetota</taxon>
        <taxon>Actinomycetes</taxon>
        <taxon>Kitasatosporales</taxon>
        <taxon>Streptomycetaceae</taxon>
        <taxon>Streptomyces</taxon>
    </lineage>
</organism>
<protein>
    <submittedName>
        <fullName evidence="2">Uncharacterized protein</fullName>
    </submittedName>
</protein>
<proteinExistence type="predicted"/>
<reference evidence="2 3" key="1">
    <citation type="submission" date="2015-06" db="EMBL/GenBank/DDBJ databases">
        <authorList>
            <person name="Ju K.-S."/>
            <person name="Doroghazi J.R."/>
            <person name="Metcalf W.W."/>
        </authorList>
    </citation>
    <scope>NUCLEOTIDE SEQUENCE [LARGE SCALE GENOMIC DNA]</scope>
    <source>
        <strain evidence="2 3">NRRL 3414</strain>
    </source>
</reference>
<gene>
    <name evidence="2" type="ORF">ACM01_43515</name>
</gene>
<dbReference type="Proteomes" id="UP000037432">
    <property type="component" value="Unassembled WGS sequence"/>
</dbReference>
<accession>A0A0J7YUR0</accession>
<name>A0A0J7YUR0_STRVR</name>
<dbReference type="PATRIC" id="fig|1938.3.peg.890"/>
<evidence type="ECO:0000256" key="1">
    <source>
        <dbReference type="SAM" id="Coils"/>
    </source>
</evidence>
<dbReference type="AlphaFoldDB" id="A0A0J7YUR0"/>
<sequence>MDRTFLYRYRDLLQDVHLAGTQAVGRPQGSEPVVTSESLKADLANANARAARLASRVKHLEDHLSRQLGERAWRESGLAAAPDIAELQTTIEHLKQRNAELTQNLEERQAELDAARAANRDLTRALNQRG</sequence>
<dbReference type="EMBL" id="LFNT01000112">
    <property type="protein sequence ID" value="KMS67244.1"/>
    <property type="molecule type" value="Genomic_DNA"/>
</dbReference>
<keyword evidence="1" id="KW-0175">Coiled coil</keyword>
<feature type="coiled-coil region" evidence="1">
    <location>
        <begin position="36"/>
        <end position="125"/>
    </location>
</feature>